<sequence>MPATRSSGSSEKRTRLGIGSLPPSTAGRRKISTP</sequence>
<protein>
    <submittedName>
        <fullName evidence="2">Uncharacterized protein</fullName>
    </submittedName>
</protein>
<organism evidence="2">
    <name type="scientific">Arundo donax</name>
    <name type="common">Giant reed</name>
    <name type="synonym">Donax arundinaceus</name>
    <dbReference type="NCBI Taxonomy" id="35708"/>
    <lineage>
        <taxon>Eukaryota</taxon>
        <taxon>Viridiplantae</taxon>
        <taxon>Streptophyta</taxon>
        <taxon>Embryophyta</taxon>
        <taxon>Tracheophyta</taxon>
        <taxon>Spermatophyta</taxon>
        <taxon>Magnoliopsida</taxon>
        <taxon>Liliopsida</taxon>
        <taxon>Poales</taxon>
        <taxon>Poaceae</taxon>
        <taxon>PACMAD clade</taxon>
        <taxon>Arundinoideae</taxon>
        <taxon>Arundineae</taxon>
        <taxon>Arundo</taxon>
    </lineage>
</organism>
<dbReference type="EMBL" id="GBRH01182564">
    <property type="protein sequence ID" value="JAE15332.1"/>
    <property type="molecule type" value="Transcribed_RNA"/>
</dbReference>
<dbReference type="AlphaFoldDB" id="A0A0A9FST5"/>
<feature type="region of interest" description="Disordered" evidence="1">
    <location>
        <begin position="1"/>
        <end position="34"/>
    </location>
</feature>
<reference evidence="2" key="2">
    <citation type="journal article" date="2015" name="Data Brief">
        <title>Shoot transcriptome of the giant reed, Arundo donax.</title>
        <authorList>
            <person name="Barrero R.A."/>
            <person name="Guerrero F.D."/>
            <person name="Moolhuijzen P."/>
            <person name="Goolsby J.A."/>
            <person name="Tidwell J."/>
            <person name="Bellgard S.E."/>
            <person name="Bellgard M.I."/>
        </authorList>
    </citation>
    <scope>NUCLEOTIDE SEQUENCE</scope>
    <source>
        <tissue evidence="2">Shoot tissue taken approximately 20 cm above the soil surface</tissue>
    </source>
</reference>
<evidence type="ECO:0000256" key="1">
    <source>
        <dbReference type="SAM" id="MobiDB-lite"/>
    </source>
</evidence>
<proteinExistence type="predicted"/>
<accession>A0A0A9FST5</accession>
<name>A0A0A9FST5_ARUDO</name>
<reference evidence="2" key="1">
    <citation type="submission" date="2014-09" db="EMBL/GenBank/DDBJ databases">
        <authorList>
            <person name="Magalhaes I.L.F."/>
            <person name="Oliveira U."/>
            <person name="Santos F.R."/>
            <person name="Vidigal T.H.D.A."/>
            <person name="Brescovit A.D."/>
            <person name="Santos A.J."/>
        </authorList>
    </citation>
    <scope>NUCLEOTIDE SEQUENCE</scope>
    <source>
        <tissue evidence="2">Shoot tissue taken approximately 20 cm above the soil surface</tissue>
    </source>
</reference>
<evidence type="ECO:0000313" key="2">
    <source>
        <dbReference type="EMBL" id="JAE15332.1"/>
    </source>
</evidence>